<feature type="domain" description="HTH marR-type" evidence="5">
    <location>
        <begin position="16"/>
        <end position="148"/>
    </location>
</feature>
<dbReference type="InterPro" id="IPR000835">
    <property type="entry name" value="HTH_MarR-typ"/>
</dbReference>
<dbReference type="OrthoDB" id="8635520at2"/>
<dbReference type="PANTHER" id="PTHR42756:SF1">
    <property type="entry name" value="TRANSCRIPTIONAL REPRESSOR OF EMRAB OPERON"/>
    <property type="match status" value="1"/>
</dbReference>
<dbReference type="InterPro" id="IPR036388">
    <property type="entry name" value="WH-like_DNA-bd_sf"/>
</dbReference>
<evidence type="ECO:0000259" key="5">
    <source>
        <dbReference type="PROSITE" id="PS50995"/>
    </source>
</evidence>
<dbReference type="EMBL" id="VJXX01000001">
    <property type="protein sequence ID" value="MPY10398.1"/>
    <property type="molecule type" value="Genomic_DNA"/>
</dbReference>
<evidence type="ECO:0000256" key="2">
    <source>
        <dbReference type="ARBA" id="ARBA00023125"/>
    </source>
</evidence>
<name>A0A7X1NP78_9MICC</name>
<dbReference type="AlphaFoldDB" id="A0A7X1NP78"/>
<dbReference type="Proteomes" id="UP000326464">
    <property type="component" value="Unassembled WGS sequence"/>
</dbReference>
<keyword evidence="2" id="KW-0238">DNA-binding</keyword>
<dbReference type="GO" id="GO:0003677">
    <property type="term" value="F:DNA binding"/>
    <property type="evidence" value="ECO:0007669"/>
    <property type="project" value="UniProtKB-KW"/>
</dbReference>
<evidence type="ECO:0000256" key="1">
    <source>
        <dbReference type="ARBA" id="ARBA00023015"/>
    </source>
</evidence>
<feature type="region of interest" description="Disordered" evidence="4">
    <location>
        <begin position="148"/>
        <end position="168"/>
    </location>
</feature>
<gene>
    <name evidence="6" type="ORF">FNH21_06630</name>
</gene>
<dbReference type="Gene3D" id="1.10.10.10">
    <property type="entry name" value="Winged helix-like DNA-binding domain superfamily/Winged helix DNA-binding domain"/>
    <property type="match status" value="1"/>
</dbReference>
<proteinExistence type="predicted"/>
<dbReference type="SMART" id="SM00347">
    <property type="entry name" value="HTH_MARR"/>
    <property type="match status" value="1"/>
</dbReference>
<evidence type="ECO:0000256" key="3">
    <source>
        <dbReference type="ARBA" id="ARBA00023163"/>
    </source>
</evidence>
<dbReference type="CDD" id="cd00090">
    <property type="entry name" value="HTH_ARSR"/>
    <property type="match status" value="1"/>
</dbReference>
<feature type="compositionally biased region" description="Low complexity" evidence="4">
    <location>
        <begin position="152"/>
        <end position="168"/>
    </location>
</feature>
<keyword evidence="1" id="KW-0805">Transcription regulation</keyword>
<evidence type="ECO:0000256" key="4">
    <source>
        <dbReference type="SAM" id="MobiDB-lite"/>
    </source>
</evidence>
<dbReference type="PRINTS" id="PR00598">
    <property type="entry name" value="HTHMARR"/>
</dbReference>
<organism evidence="6 7">
    <name type="scientific">Arthrobacter bussei</name>
    <dbReference type="NCBI Taxonomy" id="2594179"/>
    <lineage>
        <taxon>Bacteria</taxon>
        <taxon>Bacillati</taxon>
        <taxon>Actinomycetota</taxon>
        <taxon>Actinomycetes</taxon>
        <taxon>Micrococcales</taxon>
        <taxon>Micrococcaceae</taxon>
        <taxon>Arthrobacter</taxon>
    </lineage>
</organism>
<comment type="caution">
    <text evidence="6">The sequence shown here is derived from an EMBL/GenBank/DDBJ whole genome shotgun (WGS) entry which is preliminary data.</text>
</comment>
<evidence type="ECO:0000313" key="6">
    <source>
        <dbReference type="EMBL" id="MPY10398.1"/>
    </source>
</evidence>
<sequence>MTRSTSTSVDGGGLEDASISSLIPTVSKAHRNLAGSLLAEVGLAAGQQFVLMLLWKASPTSQADLTRQLMIEPPTAAKMLARLEKAGFIERRRSAADGRVVLVSLTESGRALEAPVTSIWTRLEEQTTSDLTPAEQAQLRHLLSRVTRSLTADGDPGPPGAAARPAAR</sequence>
<keyword evidence="3" id="KW-0804">Transcription</keyword>
<dbReference type="RefSeq" id="WP_152813221.1">
    <property type="nucleotide sequence ID" value="NZ_VJXX01000001.1"/>
</dbReference>
<dbReference type="Pfam" id="PF01047">
    <property type="entry name" value="MarR"/>
    <property type="match status" value="1"/>
</dbReference>
<keyword evidence="7" id="KW-1185">Reference proteome</keyword>
<accession>A0A7X1NP78</accession>
<dbReference type="GO" id="GO:0003700">
    <property type="term" value="F:DNA-binding transcription factor activity"/>
    <property type="evidence" value="ECO:0007669"/>
    <property type="project" value="InterPro"/>
</dbReference>
<dbReference type="InterPro" id="IPR011991">
    <property type="entry name" value="ArsR-like_HTH"/>
</dbReference>
<dbReference type="PANTHER" id="PTHR42756">
    <property type="entry name" value="TRANSCRIPTIONAL REGULATOR, MARR"/>
    <property type="match status" value="1"/>
</dbReference>
<dbReference type="PROSITE" id="PS50995">
    <property type="entry name" value="HTH_MARR_2"/>
    <property type="match status" value="1"/>
</dbReference>
<dbReference type="InterPro" id="IPR036390">
    <property type="entry name" value="WH_DNA-bd_sf"/>
</dbReference>
<reference evidence="7" key="1">
    <citation type="submission" date="2019-07" db="EMBL/GenBank/DDBJ databases">
        <title>Arthrobacter KR32 sp. nov., isolated from mountain cheese made of cows milk.</title>
        <authorList>
            <person name="Flegler A."/>
        </authorList>
    </citation>
    <scope>NUCLEOTIDE SEQUENCE [LARGE SCALE GENOMIC DNA]</scope>
    <source>
        <strain evidence="7">KR32</strain>
    </source>
</reference>
<dbReference type="InterPro" id="IPR023187">
    <property type="entry name" value="Tscrpt_reg_MarR-type_CS"/>
</dbReference>
<protein>
    <submittedName>
        <fullName evidence="6">MarR family transcriptional regulator</fullName>
    </submittedName>
</protein>
<dbReference type="SUPFAM" id="SSF46785">
    <property type="entry name" value="Winged helix' DNA-binding domain"/>
    <property type="match status" value="1"/>
</dbReference>
<evidence type="ECO:0000313" key="7">
    <source>
        <dbReference type="Proteomes" id="UP000326464"/>
    </source>
</evidence>
<dbReference type="PROSITE" id="PS01117">
    <property type="entry name" value="HTH_MARR_1"/>
    <property type="match status" value="1"/>
</dbReference>